<evidence type="ECO:0008006" key="4">
    <source>
        <dbReference type="Google" id="ProtNLM"/>
    </source>
</evidence>
<dbReference type="Pfam" id="PF10067">
    <property type="entry name" value="DUF2306"/>
    <property type="match status" value="1"/>
</dbReference>
<reference evidence="2 3" key="1">
    <citation type="submission" date="2020-03" db="EMBL/GenBank/DDBJ databases">
        <title>Genomic Encyclopedia of Type Strains, Phase IV (KMG-IV): sequencing the most valuable type-strain genomes for metagenomic binning, comparative biology and taxonomic classification.</title>
        <authorList>
            <person name="Goeker M."/>
        </authorList>
    </citation>
    <scope>NUCLEOTIDE SEQUENCE [LARGE SCALE GENOMIC DNA]</scope>
    <source>
        <strain evidence="2 3">DSM 102865</strain>
    </source>
</reference>
<keyword evidence="1" id="KW-1133">Transmembrane helix</keyword>
<feature type="transmembrane region" description="Helical" evidence="1">
    <location>
        <begin position="180"/>
        <end position="199"/>
    </location>
</feature>
<protein>
    <recommendedName>
        <fullName evidence="4">DUF2306 domain-containing protein</fullName>
    </recommendedName>
</protein>
<feature type="transmembrane region" description="Helical" evidence="1">
    <location>
        <begin position="5"/>
        <end position="23"/>
    </location>
</feature>
<keyword evidence="1" id="KW-0472">Membrane</keyword>
<evidence type="ECO:0000313" key="2">
    <source>
        <dbReference type="EMBL" id="NIJ52912.1"/>
    </source>
</evidence>
<gene>
    <name evidence="2" type="ORF">FHS68_002082</name>
</gene>
<feature type="transmembrane region" description="Helical" evidence="1">
    <location>
        <begin position="147"/>
        <end position="168"/>
    </location>
</feature>
<organism evidence="2 3">
    <name type="scientific">Dyadobacter arcticus</name>
    <dbReference type="NCBI Taxonomy" id="1078754"/>
    <lineage>
        <taxon>Bacteria</taxon>
        <taxon>Pseudomonadati</taxon>
        <taxon>Bacteroidota</taxon>
        <taxon>Cytophagia</taxon>
        <taxon>Cytophagales</taxon>
        <taxon>Spirosomataceae</taxon>
        <taxon>Dyadobacter</taxon>
    </lineage>
</organism>
<dbReference type="EMBL" id="JAASQJ010000002">
    <property type="protein sequence ID" value="NIJ52912.1"/>
    <property type="molecule type" value="Genomic_DNA"/>
</dbReference>
<keyword evidence="1" id="KW-0812">Transmembrane</keyword>
<feature type="transmembrane region" description="Helical" evidence="1">
    <location>
        <begin position="43"/>
        <end position="62"/>
    </location>
</feature>
<feature type="transmembrane region" description="Helical" evidence="1">
    <location>
        <begin position="113"/>
        <end position="135"/>
    </location>
</feature>
<comment type="caution">
    <text evidence="2">The sequence shown here is derived from an EMBL/GenBank/DDBJ whole genome shotgun (WGS) entry which is preliminary data.</text>
</comment>
<keyword evidence="3" id="KW-1185">Reference proteome</keyword>
<dbReference type="RefSeq" id="WP_167269682.1">
    <property type="nucleotide sequence ID" value="NZ_JAASQJ010000002.1"/>
</dbReference>
<proteinExistence type="predicted"/>
<name>A0ABX0UJD7_9BACT</name>
<feature type="transmembrane region" description="Helical" evidence="1">
    <location>
        <begin position="83"/>
        <end position="101"/>
    </location>
</feature>
<dbReference type="InterPro" id="IPR018750">
    <property type="entry name" value="DUF2306_membrane"/>
</dbReference>
<evidence type="ECO:0000313" key="3">
    <source>
        <dbReference type="Proteomes" id="UP001179181"/>
    </source>
</evidence>
<dbReference type="Proteomes" id="UP001179181">
    <property type="component" value="Unassembled WGS sequence"/>
</dbReference>
<evidence type="ECO:0000256" key="1">
    <source>
        <dbReference type="SAM" id="Phobius"/>
    </source>
</evidence>
<accession>A0ABX0UJD7</accession>
<sequence length="218" mass="24851">MKPKSIRYAGWAIFLGLAFYYIHHNAIGYFDLSSTIYSNGFQYFKAFIIGHIFFGVLALLVGPFQFMPAIRIKYASVHRKLGLLYLMSVSLAGLAGGYLAIFDNIIRKKDFMFGAGALAMDLAWFVTGAMAFWAVKKRAYTQHREWMVRNYVLTSNFIIFRLIFYALLDSKHFAFQSDTGSFTVWVSWSVPLLVTELVIQAKKIDGYGRVGERKAVRA</sequence>